<evidence type="ECO:0000313" key="2">
    <source>
        <dbReference type="EMBL" id="TVU64860.1"/>
    </source>
</evidence>
<accession>A0A558H6W1</accession>
<evidence type="ECO:0000259" key="1">
    <source>
        <dbReference type="PROSITE" id="PS51186"/>
    </source>
</evidence>
<comment type="caution">
    <text evidence="2">The sequence shown here is derived from an EMBL/GenBank/DDBJ whole genome shotgun (WGS) entry which is preliminary data.</text>
</comment>
<reference evidence="2 3" key="1">
    <citation type="submission" date="2019-07" db="EMBL/GenBank/DDBJ databases">
        <title>Diversity of Bacteria from Kongsfjorden, Arctic.</title>
        <authorList>
            <person name="Yu Y."/>
        </authorList>
    </citation>
    <scope>NUCLEOTIDE SEQUENCE [LARGE SCALE GENOMIC DNA]</scope>
    <source>
        <strain evidence="2 3">SM1928</strain>
    </source>
</reference>
<keyword evidence="2" id="KW-0808">Transferase</keyword>
<dbReference type="RefSeq" id="WP_144649066.1">
    <property type="nucleotide sequence ID" value="NZ_VNFK01000004.1"/>
</dbReference>
<dbReference type="InterPro" id="IPR000182">
    <property type="entry name" value="GNAT_dom"/>
</dbReference>
<evidence type="ECO:0000313" key="3">
    <source>
        <dbReference type="Proteomes" id="UP000316500"/>
    </source>
</evidence>
<dbReference type="PANTHER" id="PTHR43441:SF10">
    <property type="entry name" value="ACETYLTRANSFERASE"/>
    <property type="match status" value="1"/>
</dbReference>
<proteinExistence type="predicted"/>
<feature type="domain" description="N-acetyltransferase" evidence="1">
    <location>
        <begin position="14"/>
        <end position="178"/>
    </location>
</feature>
<protein>
    <submittedName>
        <fullName evidence="2">GNAT family N-acetyltransferase</fullName>
    </submittedName>
</protein>
<gene>
    <name evidence="2" type="ORF">FQP90_07355</name>
</gene>
<dbReference type="GO" id="GO:1990189">
    <property type="term" value="F:protein N-terminal-serine acetyltransferase activity"/>
    <property type="evidence" value="ECO:0007669"/>
    <property type="project" value="TreeGrafter"/>
</dbReference>
<dbReference type="AlphaFoldDB" id="A0A558H6W1"/>
<dbReference type="EMBL" id="VNFK01000004">
    <property type="protein sequence ID" value="TVU64860.1"/>
    <property type="molecule type" value="Genomic_DNA"/>
</dbReference>
<dbReference type="PROSITE" id="PS51186">
    <property type="entry name" value="GNAT"/>
    <property type="match status" value="1"/>
</dbReference>
<dbReference type="Pfam" id="PF13302">
    <property type="entry name" value="Acetyltransf_3"/>
    <property type="match status" value="1"/>
</dbReference>
<dbReference type="PANTHER" id="PTHR43441">
    <property type="entry name" value="RIBOSOMAL-PROTEIN-SERINE ACETYLTRANSFERASE"/>
    <property type="match status" value="1"/>
</dbReference>
<dbReference type="GO" id="GO:0005737">
    <property type="term" value="C:cytoplasm"/>
    <property type="evidence" value="ECO:0007669"/>
    <property type="project" value="TreeGrafter"/>
</dbReference>
<dbReference type="InterPro" id="IPR051908">
    <property type="entry name" value="Ribosomal_N-acetyltransferase"/>
</dbReference>
<dbReference type="Proteomes" id="UP000316500">
    <property type="component" value="Unassembled WGS sequence"/>
</dbReference>
<dbReference type="Gene3D" id="3.40.630.30">
    <property type="match status" value="1"/>
</dbReference>
<dbReference type="InterPro" id="IPR016181">
    <property type="entry name" value="Acyl_CoA_acyltransferase"/>
</dbReference>
<dbReference type="SUPFAM" id="SSF55729">
    <property type="entry name" value="Acyl-CoA N-acyltransferases (Nat)"/>
    <property type="match status" value="1"/>
</dbReference>
<dbReference type="OrthoDB" id="2061990at2"/>
<dbReference type="GO" id="GO:0008999">
    <property type="term" value="F:protein-N-terminal-alanine acetyltransferase activity"/>
    <property type="evidence" value="ECO:0007669"/>
    <property type="project" value="TreeGrafter"/>
</dbReference>
<name>A0A558H6W1_PAENT</name>
<organism evidence="2 3">
    <name type="scientific">Paenarthrobacter nitroguajacolicus</name>
    <name type="common">Arthrobacter nitroguajacolicus</name>
    <dbReference type="NCBI Taxonomy" id="211146"/>
    <lineage>
        <taxon>Bacteria</taxon>
        <taxon>Bacillati</taxon>
        <taxon>Actinomycetota</taxon>
        <taxon>Actinomycetes</taxon>
        <taxon>Micrococcales</taxon>
        <taxon>Micrococcaceae</taxon>
        <taxon>Paenarthrobacter</taxon>
    </lineage>
</organism>
<sequence>MNPLEQPVLVAPPYRLRPFTAADVPVVQEASSDPPIPAITTVPASGSRQAALAFIERQHQRLVDGTGYSFAIADSSSDQAVGQIGLWLKNLSQGRASIGYWVAPSHRGKGAASSALGALAAWGLAQPGIHRLELYVEPWNEGSWRAAERSGFVREGTMRSWLEIGGQRKDMYMYSRLPAR</sequence>